<dbReference type="EMBL" id="LR721776">
    <property type="protein sequence ID" value="VVV63514.1"/>
    <property type="molecule type" value="Genomic_DNA"/>
</dbReference>
<feature type="region of interest" description="Disordered" evidence="1">
    <location>
        <begin position="132"/>
        <end position="171"/>
    </location>
</feature>
<gene>
    <name evidence="2" type="ORF">NYM_LOCUS6222</name>
</gene>
<evidence type="ECO:0000313" key="2">
    <source>
        <dbReference type="EMBL" id="VVV63514.1"/>
    </source>
</evidence>
<reference evidence="2" key="1">
    <citation type="submission" date="2019-09" db="EMBL/GenBank/DDBJ databases">
        <authorList>
            <person name="Zhang L."/>
        </authorList>
    </citation>
    <scope>NUCLEOTIDE SEQUENCE</scope>
</reference>
<evidence type="ECO:0000256" key="1">
    <source>
        <dbReference type="SAM" id="MobiDB-lite"/>
    </source>
</evidence>
<proteinExistence type="predicted"/>
<protein>
    <recommendedName>
        <fullName evidence="3">Retrotransposon gag domain-containing protein</fullName>
    </recommendedName>
</protein>
<evidence type="ECO:0008006" key="3">
    <source>
        <dbReference type="Google" id="ProtNLM"/>
    </source>
</evidence>
<organism evidence="2">
    <name type="scientific">Nymphaea colorata</name>
    <name type="common">pocket water lily</name>
    <dbReference type="NCBI Taxonomy" id="210225"/>
    <lineage>
        <taxon>Eukaryota</taxon>
        <taxon>Viridiplantae</taxon>
        <taxon>Streptophyta</taxon>
        <taxon>Embryophyta</taxon>
        <taxon>Tracheophyta</taxon>
        <taxon>Spermatophyta</taxon>
        <taxon>Magnoliopsida</taxon>
        <taxon>Nymphaeales</taxon>
        <taxon>Nymphaeaceae</taxon>
        <taxon>Nymphaea</taxon>
    </lineage>
</organism>
<dbReference type="AlphaFoldDB" id="A0A5K0XD87"/>
<accession>A0A5K0XD87</accession>
<dbReference type="Gramene" id="NC11G0117280.1">
    <property type="protein sequence ID" value="NC11G0117280.1:cds"/>
    <property type="gene ID" value="NC11G0117280"/>
</dbReference>
<name>A0A5K0XD87_9MAGN</name>
<sequence length="171" mass="20318">MLLEGDVVTWWRRKILDIENGDCTIRTLDDFRKQLKGYFIPIDTERHAYRLVANLKLTGALRDYIMAYQKVMLDVPMMPEKDKLHWFIIRLQSWAQADVERSNPETLNQAYVAAERFADTQHRSYTYTLKFTKKSDHDSKREEQRDNKSESSSQNPAERKPFLRKDYNGLP</sequence>
<feature type="compositionally biased region" description="Basic and acidic residues" evidence="1">
    <location>
        <begin position="157"/>
        <end position="171"/>
    </location>
</feature>
<feature type="compositionally biased region" description="Basic and acidic residues" evidence="1">
    <location>
        <begin position="133"/>
        <end position="149"/>
    </location>
</feature>